<dbReference type="PANTHER" id="PTHR33112:SF10">
    <property type="entry name" value="TOL"/>
    <property type="match status" value="1"/>
</dbReference>
<name>A0A9P9WKI5_9PEZI</name>
<keyword evidence="2" id="KW-1185">Reference proteome</keyword>
<dbReference type="AlphaFoldDB" id="A0A9P9WKI5"/>
<dbReference type="EMBL" id="JAFIMR010000017">
    <property type="protein sequence ID" value="KAI1868311.1"/>
    <property type="molecule type" value="Genomic_DNA"/>
</dbReference>
<dbReference type="PANTHER" id="PTHR33112">
    <property type="entry name" value="DOMAIN PROTEIN, PUTATIVE-RELATED"/>
    <property type="match status" value="1"/>
</dbReference>
<reference evidence="1" key="1">
    <citation type="submission" date="2021-03" db="EMBL/GenBank/DDBJ databases">
        <title>Revisited historic fungal species revealed as producer of novel bioactive compounds through whole genome sequencing and comparative genomics.</title>
        <authorList>
            <person name="Vignolle G.A."/>
            <person name="Hochenegger N."/>
            <person name="Mach R.L."/>
            <person name="Mach-Aigner A.R."/>
            <person name="Javad Rahimi M."/>
            <person name="Salim K.A."/>
            <person name="Chan C.M."/>
            <person name="Lim L.B.L."/>
            <person name="Cai F."/>
            <person name="Druzhinina I.S."/>
            <person name="U'Ren J.M."/>
            <person name="Derntl C."/>
        </authorList>
    </citation>
    <scope>NUCLEOTIDE SEQUENCE</scope>
    <source>
        <strain evidence="1">TUCIM 5799</strain>
    </source>
</reference>
<gene>
    <name evidence="1" type="ORF">JX265_007134</name>
</gene>
<evidence type="ECO:0000313" key="2">
    <source>
        <dbReference type="Proteomes" id="UP000829685"/>
    </source>
</evidence>
<evidence type="ECO:0000313" key="1">
    <source>
        <dbReference type="EMBL" id="KAI1868311.1"/>
    </source>
</evidence>
<accession>A0A9P9WKI5</accession>
<proteinExistence type="predicted"/>
<dbReference type="Proteomes" id="UP000829685">
    <property type="component" value="Unassembled WGS sequence"/>
</dbReference>
<sequence length="287" mass="32099">MSGLQTPASIGQDKDGFCIEKDGWFSEWCAKITFPALKNSAERCLVCSALLRRAKQYAVAESGPEETINLKFHFVQLGSGIDDAGLTIQGKAESTRHFRVGFRVENVTRQRRIITPVSGDSTGSIEALRFVEGLLQTCHAAHTKCGRLAIKKAWYHTRLIEIARTGPRLIVTRDVEPAGPYATLSHRWGSSKMFRCLQGNFNELQNRLPLEALPTTFKQAFDVIKALGITYTLAALNPLFVKSDCLGLCRSIRRGDFAFWRDDSSATLDGQHRPQAKYGVFEFYKYA</sequence>
<comment type="caution">
    <text evidence="1">The sequence shown here is derived from an EMBL/GenBank/DDBJ whole genome shotgun (WGS) entry which is preliminary data.</text>
</comment>
<organism evidence="1 2">
    <name type="scientific">Neoarthrinium moseri</name>
    <dbReference type="NCBI Taxonomy" id="1658444"/>
    <lineage>
        <taxon>Eukaryota</taxon>
        <taxon>Fungi</taxon>
        <taxon>Dikarya</taxon>
        <taxon>Ascomycota</taxon>
        <taxon>Pezizomycotina</taxon>
        <taxon>Sordariomycetes</taxon>
        <taxon>Xylariomycetidae</taxon>
        <taxon>Amphisphaeriales</taxon>
        <taxon>Apiosporaceae</taxon>
        <taxon>Neoarthrinium</taxon>
    </lineage>
</organism>
<protein>
    <submittedName>
        <fullName evidence="1">Uncharacterized protein</fullName>
    </submittedName>
</protein>